<evidence type="ECO:0000313" key="1">
    <source>
        <dbReference type="EMBL" id="KAK7127907.1"/>
    </source>
</evidence>
<evidence type="ECO:0000313" key="4">
    <source>
        <dbReference type="EMBL" id="KAK7166584.1"/>
    </source>
</evidence>
<evidence type="ECO:0000313" key="2">
    <source>
        <dbReference type="EMBL" id="KAK7141489.1"/>
    </source>
</evidence>
<sequence>MTTTSWIPDYVSISFRYPGRQMRAIQHRNTRDRVHLSAD</sequence>
<dbReference type="AlphaFoldDB" id="A0AAN9CPH9"/>
<dbReference type="Proteomes" id="UP001364617">
    <property type="component" value="Unassembled WGS sequence"/>
</dbReference>
<organism evidence="3 5">
    <name type="scientific">Phoxinus phoxinus</name>
    <name type="common">Eurasian minnow</name>
    <dbReference type="NCBI Taxonomy" id="58324"/>
    <lineage>
        <taxon>Eukaryota</taxon>
        <taxon>Metazoa</taxon>
        <taxon>Chordata</taxon>
        <taxon>Craniata</taxon>
        <taxon>Vertebrata</taxon>
        <taxon>Euteleostomi</taxon>
        <taxon>Actinopterygii</taxon>
        <taxon>Neopterygii</taxon>
        <taxon>Teleostei</taxon>
        <taxon>Ostariophysi</taxon>
        <taxon>Cypriniformes</taxon>
        <taxon>Leuciscidae</taxon>
        <taxon>Phoxininae</taxon>
        <taxon>Phoxinus</taxon>
    </lineage>
</organism>
<protein>
    <submittedName>
        <fullName evidence="3">Uncharacterized protein</fullName>
    </submittedName>
</protein>
<dbReference type="EMBL" id="JAYKXH010000006">
    <property type="protein sequence ID" value="KAK7166584.1"/>
    <property type="molecule type" value="Genomic_DNA"/>
</dbReference>
<comment type="caution">
    <text evidence="3">The sequence shown here is derived from an EMBL/GenBank/DDBJ whole genome shotgun (WGS) entry which is preliminary data.</text>
</comment>
<evidence type="ECO:0000313" key="3">
    <source>
        <dbReference type="EMBL" id="KAK7143018.1"/>
    </source>
</evidence>
<keyword evidence="5" id="KW-1185">Reference proteome</keyword>
<dbReference type="EMBL" id="JAYKXH010000015">
    <property type="protein sequence ID" value="KAK7143018.1"/>
    <property type="molecule type" value="Genomic_DNA"/>
</dbReference>
<proteinExistence type="predicted"/>
<gene>
    <name evidence="4" type="ORF">R3I93_006360</name>
    <name evidence="3" type="ORF">R3I93_014241</name>
    <name evidence="2" type="ORF">R3I93_015588</name>
    <name evidence="1" type="ORF">R3I93_020475</name>
</gene>
<dbReference type="EMBL" id="JAYKXH010000016">
    <property type="protein sequence ID" value="KAK7141489.1"/>
    <property type="molecule type" value="Genomic_DNA"/>
</dbReference>
<name>A0AAN9CPH9_9TELE</name>
<evidence type="ECO:0000313" key="5">
    <source>
        <dbReference type="Proteomes" id="UP001364617"/>
    </source>
</evidence>
<dbReference type="EMBL" id="JAYKXH010000022">
    <property type="protein sequence ID" value="KAK7127907.1"/>
    <property type="molecule type" value="Genomic_DNA"/>
</dbReference>
<accession>A0AAN9CPH9</accession>
<reference evidence="3 5" key="1">
    <citation type="submission" date="2024-02" db="EMBL/GenBank/DDBJ databases">
        <title>Chromosome-level genome assembly of the Eurasian Minnow (Phoxinus phoxinus).</title>
        <authorList>
            <person name="Oriowo T.O."/>
            <person name="Martin S."/>
            <person name="Stange M."/>
            <person name="Chrysostomakis Y."/>
            <person name="Brown T."/>
            <person name="Winkler S."/>
            <person name="Kukowka S."/>
            <person name="Myers E.W."/>
            <person name="Bohne A."/>
        </authorList>
    </citation>
    <scope>NUCLEOTIDE SEQUENCE [LARGE SCALE GENOMIC DNA]</scope>
    <source>
        <strain evidence="3">ZFMK-TIS-60720</strain>
        <tissue evidence="3">Whole Organism</tissue>
    </source>
</reference>